<evidence type="ECO:0000256" key="10">
    <source>
        <dbReference type="ARBA" id="ARBA00023065"/>
    </source>
</evidence>
<reference evidence="20" key="3">
    <citation type="submission" date="2025-09" db="UniProtKB">
        <authorList>
            <consortium name="Ensembl"/>
        </authorList>
    </citation>
    <scope>IDENTIFICATION</scope>
</reference>
<evidence type="ECO:0000256" key="17">
    <source>
        <dbReference type="SAM" id="Phobius"/>
    </source>
</evidence>
<feature type="transmembrane region" description="Helical" evidence="17">
    <location>
        <begin position="224"/>
        <end position="245"/>
    </location>
</feature>
<accession>A0A671WMC3</accession>
<dbReference type="Pfam" id="PF00324">
    <property type="entry name" value="AA_permease"/>
    <property type="match status" value="2"/>
</dbReference>
<dbReference type="Pfam" id="PF03522">
    <property type="entry name" value="SLC12"/>
    <property type="match status" value="1"/>
</dbReference>
<dbReference type="Ensembl" id="ENSSAUT00010041216.1">
    <property type="protein sequence ID" value="ENSSAUP00010039088.1"/>
    <property type="gene ID" value="ENSSAUG00010016492.1"/>
</dbReference>
<evidence type="ECO:0000256" key="4">
    <source>
        <dbReference type="ARBA" id="ARBA00022538"/>
    </source>
</evidence>
<evidence type="ECO:0000256" key="3">
    <source>
        <dbReference type="ARBA" id="ARBA00022475"/>
    </source>
</evidence>
<feature type="transmembrane region" description="Helical" evidence="17">
    <location>
        <begin position="452"/>
        <end position="478"/>
    </location>
</feature>
<sequence length="1097" mass="121648">MPINFTVVPVEDAEGDSNSAAEAGGNKPVSLGKLFGEKKDEDNLEESNKGEDNHRDSNSFINSDDDGENYYEGKNMALFEEEMDSTPMVASLLNKLANYTNLTQGVREHEEAENEDGVRRVAVMVPQMGTFIGVYLPCMQNILGVILFLRLTWIVGTAGILGSFAIVSMCCICTLLTAISMSAIATNGVVPAGGSYYMISRSLGPEFGGAVGLCFYLGTTFAGSMYILGTIEILLTYIVPTAIVFNEDDGGAMPNNMRVYGTCCLLLMALVVFVGVKYVNKLALVFLACVVLSIMATYAGVIKTLIEPPEFNVCLLGNRSLRNDKFDTCAKLLKNDTGTTELWRAFCNSSHRNATCDEYFELNNLTEMQAIPGLLSGVIKSEKESELPSKVQDPPAEPQNTHSNKPYVINDIATYFTLLVGIYFPSVTGIMAGSNRSGDLRDAQRSIPIGTIMAILTTSFIYISCVVLFGACIEGVVLRDKFGFSVKKNPVIGILAWPSPWVIVIGSFFSCCGAGLQSLTGAPRLLQAIARDGIIPFLQIFTFFLISFYLHILLLFQTLSPSFCLLQVFGHGKTNGEPTWALLLTVGICEIGILFASLDAVAPILSMFFLMCYLFVNLACAVQTLLRTPNWRPRFKFYHWTLSFLGMSLCLSLMFVSSWYYALVAIVIASCIYKYIEYKGAVKEWGDGIRGLSLNAARYALIRLEEVPLHTKNWRPQLLVMCKLDADLAVKHPRLMSFSTQLKAGKGLTIVCSVLEGTYMTRQQAYINLKAAMAAEKMKAFSHVVVSSNLRDGFSLLIQSAGLGGMKHNAVLMAWPAGWKQARDSSARRNFIETVRETTEAQQALLVAKNIDHFPGNQDRLKEGTIDVWWIVHDGGLLMLLPFLLSQHKVWRKCKMRIFTVAQMDDNSIQMKKDLQMFLYHLRLDAEVEVVEMHDSDISAFTYEKTLVMEQRSQMLKQMQLSRTEREREIQSITDVSRGSIKRKKPSAADTPYLNIPSIPEDEVSAVTKRLVVANHDAIAPSLYHSNVRRMHTAVKLNGVVVEKSQNSQLVLLNMPGPPKNKKGDENYMEFLEVLMDGLDRVLLVRGGGREVITIYS</sequence>
<evidence type="ECO:0000256" key="13">
    <source>
        <dbReference type="ARBA" id="ARBA00023214"/>
    </source>
</evidence>
<evidence type="ECO:0000259" key="19">
    <source>
        <dbReference type="Pfam" id="PF03522"/>
    </source>
</evidence>
<keyword evidence="5" id="KW-0597">Phosphoprotein</keyword>
<evidence type="ECO:0000256" key="16">
    <source>
        <dbReference type="SAM" id="MobiDB-lite"/>
    </source>
</evidence>
<dbReference type="PRINTS" id="PR01081">
    <property type="entry name" value="KCLTRNSPORT"/>
</dbReference>
<organism evidence="20 21">
    <name type="scientific">Sparus aurata</name>
    <name type="common">Gilthead sea bream</name>
    <dbReference type="NCBI Taxonomy" id="8175"/>
    <lineage>
        <taxon>Eukaryota</taxon>
        <taxon>Metazoa</taxon>
        <taxon>Chordata</taxon>
        <taxon>Craniata</taxon>
        <taxon>Vertebrata</taxon>
        <taxon>Euteleostomi</taxon>
        <taxon>Actinopterygii</taxon>
        <taxon>Neopterygii</taxon>
        <taxon>Teleostei</taxon>
        <taxon>Neoteleostei</taxon>
        <taxon>Acanthomorphata</taxon>
        <taxon>Eupercaria</taxon>
        <taxon>Spariformes</taxon>
        <taxon>Sparidae</taxon>
        <taxon>Sparus</taxon>
    </lineage>
</organism>
<dbReference type="GO" id="GO:0007268">
    <property type="term" value="P:chemical synaptic transmission"/>
    <property type="evidence" value="ECO:0007669"/>
    <property type="project" value="TreeGrafter"/>
</dbReference>
<feature type="transmembrane region" description="Helical" evidence="17">
    <location>
        <begin position="196"/>
        <end position="218"/>
    </location>
</feature>
<evidence type="ECO:0000313" key="21">
    <source>
        <dbReference type="Proteomes" id="UP000472265"/>
    </source>
</evidence>
<dbReference type="InterPro" id="IPR004841">
    <property type="entry name" value="AA-permease/SLC12A_dom"/>
</dbReference>
<feature type="transmembrane region" description="Helical" evidence="17">
    <location>
        <begin position="536"/>
        <end position="559"/>
    </location>
</feature>
<evidence type="ECO:0000313" key="20">
    <source>
        <dbReference type="Ensembl" id="ENSSAUP00010039088.1"/>
    </source>
</evidence>
<comment type="catalytic activity">
    <reaction evidence="15">
        <text>K(+)(in) + chloride(in) = K(+)(out) + chloride(out)</text>
        <dbReference type="Rhea" id="RHEA:72427"/>
        <dbReference type="ChEBI" id="CHEBI:17996"/>
        <dbReference type="ChEBI" id="CHEBI:29103"/>
    </reaction>
</comment>
<evidence type="ECO:0000256" key="2">
    <source>
        <dbReference type="ARBA" id="ARBA00022448"/>
    </source>
</evidence>
<feature type="compositionally biased region" description="Basic and acidic residues" evidence="16">
    <location>
        <begin position="35"/>
        <end position="57"/>
    </location>
</feature>
<feature type="domain" description="Amino acid permease/ SLC12A" evidence="18">
    <location>
        <begin position="134"/>
        <end position="306"/>
    </location>
</feature>
<evidence type="ECO:0000259" key="18">
    <source>
        <dbReference type="Pfam" id="PF00324"/>
    </source>
</evidence>
<keyword evidence="12" id="KW-0325">Glycoprotein</keyword>
<name>A0A671WMC3_SPAAU</name>
<dbReference type="PANTHER" id="PTHR11827:SF47">
    <property type="entry name" value="SOLUTE CARRIER FAMILY 12 MEMBER 7"/>
    <property type="match status" value="1"/>
</dbReference>
<dbReference type="GO" id="GO:0015379">
    <property type="term" value="F:potassium:chloride symporter activity"/>
    <property type="evidence" value="ECO:0007669"/>
    <property type="project" value="InterPro"/>
</dbReference>
<keyword evidence="8" id="KW-0630">Potassium</keyword>
<feature type="transmembrane region" description="Helical" evidence="17">
    <location>
        <begin position="129"/>
        <end position="154"/>
    </location>
</feature>
<feature type="transmembrane region" description="Helical" evidence="17">
    <location>
        <begin position="160"/>
        <end position="184"/>
    </location>
</feature>
<evidence type="ECO:0000256" key="14">
    <source>
        <dbReference type="ARBA" id="ARBA00046331"/>
    </source>
</evidence>
<keyword evidence="3" id="KW-1003">Cell membrane</keyword>
<keyword evidence="13" id="KW-0868">Chloride</keyword>
<evidence type="ECO:0000256" key="12">
    <source>
        <dbReference type="ARBA" id="ARBA00023180"/>
    </source>
</evidence>
<reference evidence="20" key="1">
    <citation type="submission" date="2021-04" db="EMBL/GenBank/DDBJ databases">
        <authorList>
            <consortium name="Wellcome Sanger Institute Data Sharing"/>
        </authorList>
    </citation>
    <scope>NUCLEOTIDE SEQUENCE [LARGE SCALE GENOMIC DNA]</scope>
</reference>
<feature type="transmembrane region" description="Helical" evidence="17">
    <location>
        <begin position="637"/>
        <end position="654"/>
    </location>
</feature>
<evidence type="ECO:0000256" key="9">
    <source>
        <dbReference type="ARBA" id="ARBA00022989"/>
    </source>
</evidence>
<keyword evidence="6 17" id="KW-0812">Transmembrane</keyword>
<feature type="transmembrane region" description="Helical" evidence="17">
    <location>
        <begin position="282"/>
        <end position="301"/>
    </location>
</feature>
<feature type="domain" description="SLC12A transporter C-terminal" evidence="19">
    <location>
        <begin position="844"/>
        <end position="1097"/>
    </location>
</feature>
<keyword evidence="10" id="KW-0406">Ion transport</keyword>
<keyword evidence="4" id="KW-0633">Potassium transport</keyword>
<dbReference type="GO" id="GO:0055064">
    <property type="term" value="P:chloride ion homeostasis"/>
    <property type="evidence" value="ECO:0007669"/>
    <property type="project" value="TreeGrafter"/>
</dbReference>
<dbReference type="GO" id="GO:0006884">
    <property type="term" value="P:cell volume homeostasis"/>
    <property type="evidence" value="ECO:0007669"/>
    <property type="project" value="TreeGrafter"/>
</dbReference>
<feature type="transmembrane region" description="Helical" evidence="17">
    <location>
        <begin position="257"/>
        <end position="276"/>
    </location>
</feature>
<dbReference type="GO" id="GO:1990573">
    <property type="term" value="P:potassium ion import across plasma membrane"/>
    <property type="evidence" value="ECO:0007669"/>
    <property type="project" value="TreeGrafter"/>
</dbReference>
<keyword evidence="9 17" id="KW-1133">Transmembrane helix</keyword>
<dbReference type="GO" id="GO:0055075">
    <property type="term" value="P:potassium ion homeostasis"/>
    <property type="evidence" value="ECO:0007669"/>
    <property type="project" value="TreeGrafter"/>
</dbReference>
<comment type="subcellular location">
    <subcellularLocation>
        <location evidence="1">Cell membrane</location>
        <topology evidence="1">Multi-pass membrane protein</topology>
    </subcellularLocation>
</comment>
<evidence type="ECO:0000256" key="8">
    <source>
        <dbReference type="ARBA" id="ARBA00022958"/>
    </source>
</evidence>
<dbReference type="Proteomes" id="UP000472265">
    <property type="component" value="Chromosome 21"/>
</dbReference>
<evidence type="ECO:0000256" key="6">
    <source>
        <dbReference type="ARBA" id="ARBA00022692"/>
    </source>
</evidence>
<evidence type="ECO:0000256" key="1">
    <source>
        <dbReference type="ARBA" id="ARBA00004651"/>
    </source>
</evidence>
<keyword evidence="7" id="KW-0769">Symport</keyword>
<dbReference type="GO" id="GO:0045202">
    <property type="term" value="C:synapse"/>
    <property type="evidence" value="ECO:0007669"/>
    <property type="project" value="GOC"/>
</dbReference>
<dbReference type="InterPro" id="IPR018491">
    <property type="entry name" value="SLC12_C"/>
</dbReference>
<proteinExistence type="inferred from homology"/>
<feature type="transmembrane region" description="Helical" evidence="17">
    <location>
        <begin position="490"/>
        <end position="516"/>
    </location>
</feature>
<feature type="transmembrane region" description="Helical" evidence="17">
    <location>
        <begin position="412"/>
        <end position="432"/>
    </location>
</feature>
<dbReference type="Gene3D" id="1.20.1740.10">
    <property type="entry name" value="Amino acid/polyamine transporter I"/>
    <property type="match status" value="1"/>
</dbReference>
<comment type="similarity">
    <text evidence="14">Belongs to the SLC12A transporter family. K/Cl co-transporter subfamily.</text>
</comment>
<feature type="region of interest" description="Disordered" evidence="16">
    <location>
        <begin position="1"/>
        <end position="68"/>
    </location>
</feature>
<feature type="transmembrane region" description="Helical" evidence="17">
    <location>
        <begin position="604"/>
        <end position="625"/>
    </location>
</feature>
<evidence type="ECO:0000256" key="15">
    <source>
        <dbReference type="ARBA" id="ARBA00047825"/>
    </source>
</evidence>
<evidence type="ECO:0000256" key="11">
    <source>
        <dbReference type="ARBA" id="ARBA00023136"/>
    </source>
</evidence>
<dbReference type="InterPro" id="IPR000076">
    <property type="entry name" value="KCL_cotranspt"/>
</dbReference>
<evidence type="ECO:0000256" key="5">
    <source>
        <dbReference type="ARBA" id="ARBA00022553"/>
    </source>
</evidence>
<feature type="domain" description="Amino acid permease/ SLC12A" evidence="18">
    <location>
        <begin position="409"/>
        <end position="719"/>
    </location>
</feature>
<protein>
    <submittedName>
        <fullName evidence="20">Solute carrier family 12 member 7a</fullName>
    </submittedName>
</protein>
<evidence type="ECO:0000256" key="7">
    <source>
        <dbReference type="ARBA" id="ARBA00022847"/>
    </source>
</evidence>
<dbReference type="GO" id="GO:0005886">
    <property type="term" value="C:plasma membrane"/>
    <property type="evidence" value="ECO:0007669"/>
    <property type="project" value="UniProtKB-SubCell"/>
</dbReference>
<keyword evidence="21" id="KW-1185">Reference proteome</keyword>
<keyword evidence="2" id="KW-0813">Transport</keyword>
<reference evidence="20" key="2">
    <citation type="submission" date="2025-08" db="UniProtKB">
        <authorList>
            <consortium name="Ensembl"/>
        </authorList>
    </citation>
    <scope>IDENTIFICATION</scope>
</reference>
<dbReference type="GeneTree" id="ENSGT00940000157657"/>
<dbReference type="PANTHER" id="PTHR11827">
    <property type="entry name" value="SOLUTE CARRIER FAMILY 12, CATION COTRANSPORTERS"/>
    <property type="match status" value="1"/>
</dbReference>
<dbReference type="AlphaFoldDB" id="A0A671WMC3"/>
<keyword evidence="11 17" id="KW-0472">Membrane</keyword>
<dbReference type="InterPro" id="IPR004842">
    <property type="entry name" value="SLC12A_fam"/>
</dbReference>
<gene>
    <name evidence="20" type="primary">LOC115573227</name>
</gene>